<dbReference type="AlphaFoldDB" id="A0AA37IYS1"/>
<dbReference type="PRINTS" id="PR00125">
    <property type="entry name" value="ATPASEDELTA"/>
</dbReference>
<dbReference type="SUPFAM" id="SSF47928">
    <property type="entry name" value="N-terminal domain of the delta subunit of the F1F0-ATP synthase"/>
    <property type="match status" value="1"/>
</dbReference>
<keyword evidence="5 7" id="KW-0472">Membrane</keyword>
<dbReference type="GO" id="GO:0045259">
    <property type="term" value="C:proton-transporting ATP synthase complex"/>
    <property type="evidence" value="ECO:0007669"/>
    <property type="project" value="UniProtKB-KW"/>
</dbReference>
<sequence>MTETARLYGGSLFQLAAEEGQDTQILAELDTVAALFKGSPEYLRLLSTPSLPKKERTGLLDEALRGQVHPYLLNFFKLLCDEGLLGELGGCARAYRVAYNKAHGILEATAVAAVALTAQQTQKLHDRLEQITGKQVDLQVKVDPAVLGGIRLDMDGVQLDGTVKNRLAALRRNIASVTL</sequence>
<evidence type="ECO:0000256" key="6">
    <source>
        <dbReference type="ARBA" id="ARBA00023310"/>
    </source>
</evidence>
<accession>A0AA37IYS1</accession>
<dbReference type="InterPro" id="IPR000711">
    <property type="entry name" value="ATPase_OSCP/dsu"/>
</dbReference>
<evidence type="ECO:0000256" key="5">
    <source>
        <dbReference type="ARBA" id="ARBA00023136"/>
    </source>
</evidence>
<comment type="function">
    <text evidence="7">This protein is part of the stalk that links CF(0) to CF(1). It either transmits conformational changes from CF(0) to CF(1) or is implicated in proton conduction.</text>
</comment>
<dbReference type="RefSeq" id="WP_238316982.1">
    <property type="nucleotide sequence ID" value="NZ_BQKV01000043.1"/>
</dbReference>
<dbReference type="PANTHER" id="PTHR11910">
    <property type="entry name" value="ATP SYNTHASE DELTA CHAIN"/>
    <property type="match status" value="1"/>
</dbReference>
<keyword evidence="4 7" id="KW-0406">Ion transport</keyword>
<name>A0AA37IYS1_9FIRM</name>
<keyword evidence="2 7" id="KW-0813">Transport</keyword>
<dbReference type="Gene3D" id="1.10.520.20">
    <property type="entry name" value="N-terminal domain of the delta subunit of the F1F0-ATP synthase"/>
    <property type="match status" value="1"/>
</dbReference>
<comment type="caution">
    <text evidence="8">The sequence shown here is derived from an EMBL/GenBank/DDBJ whole genome shotgun (WGS) entry which is preliminary data.</text>
</comment>
<evidence type="ECO:0000313" key="9">
    <source>
        <dbReference type="Proteomes" id="UP001055185"/>
    </source>
</evidence>
<keyword evidence="9" id="KW-1185">Reference proteome</keyword>
<dbReference type="Pfam" id="PF00213">
    <property type="entry name" value="OSCP"/>
    <property type="match status" value="1"/>
</dbReference>
<dbReference type="InterPro" id="IPR026015">
    <property type="entry name" value="ATP_synth_OSCP/delta_N_sf"/>
</dbReference>
<protein>
    <recommendedName>
        <fullName evidence="7">ATP synthase subunit delta</fullName>
    </recommendedName>
    <alternativeName>
        <fullName evidence="7">ATP synthase F(1) sector subunit delta</fullName>
    </alternativeName>
    <alternativeName>
        <fullName evidence="7">F-type ATPase subunit delta</fullName>
        <shortName evidence="7">F-ATPase subunit delta</shortName>
    </alternativeName>
</protein>
<dbReference type="NCBIfam" id="TIGR01145">
    <property type="entry name" value="ATP_synt_delta"/>
    <property type="match status" value="1"/>
</dbReference>
<keyword evidence="7" id="KW-0139">CF(1)</keyword>
<dbReference type="EMBL" id="BQKV01000043">
    <property type="protein sequence ID" value="GJN64794.1"/>
    <property type="molecule type" value="Genomic_DNA"/>
</dbReference>
<evidence type="ECO:0000256" key="4">
    <source>
        <dbReference type="ARBA" id="ARBA00023065"/>
    </source>
</evidence>
<gene>
    <name evidence="7 8" type="primary">atpH</name>
    <name evidence="8" type="ORF">JCM17207_14190</name>
</gene>
<evidence type="ECO:0000256" key="2">
    <source>
        <dbReference type="ARBA" id="ARBA00022448"/>
    </source>
</evidence>
<comment type="similarity">
    <text evidence="7">Belongs to the ATPase delta chain family.</text>
</comment>
<comment type="function">
    <text evidence="7">F(1)F(0) ATP synthase produces ATP from ADP in the presence of a proton or sodium gradient. F-type ATPases consist of two structural domains, F(1) containing the extramembraneous catalytic core and F(0) containing the membrane proton channel, linked together by a central stalk and a peripheral stalk. During catalysis, ATP synthesis in the catalytic domain of F(1) is coupled via a rotary mechanism of the central stalk subunits to proton translocation.</text>
</comment>
<evidence type="ECO:0000256" key="7">
    <source>
        <dbReference type="HAMAP-Rule" id="MF_01416"/>
    </source>
</evidence>
<evidence type="ECO:0000256" key="1">
    <source>
        <dbReference type="ARBA" id="ARBA00004370"/>
    </source>
</evidence>
<organism evidence="8 9">
    <name type="scientific">Faecalibacterium gallinarum</name>
    <dbReference type="NCBI Taxonomy" id="2903556"/>
    <lineage>
        <taxon>Bacteria</taxon>
        <taxon>Bacillati</taxon>
        <taxon>Bacillota</taxon>
        <taxon>Clostridia</taxon>
        <taxon>Eubacteriales</taxon>
        <taxon>Oscillospiraceae</taxon>
        <taxon>Faecalibacterium</taxon>
    </lineage>
</organism>
<reference evidence="8" key="1">
    <citation type="journal article" date="2022" name="Int. J. Syst. Evol. Microbiol.">
        <title>Genome-based, phenotypic and chemotaxonomic classification of Faecalibacterium strains: proposal of three novel species Faecalibacterium duncaniae sp. nov., Faecalibacterium hattorii sp. nov. and Faecalibacterium gallinarum sp. nov. .</title>
        <authorList>
            <person name="Sakamoto M."/>
            <person name="Sakurai N."/>
            <person name="Tanno H."/>
            <person name="Iino T."/>
            <person name="Ohkuma M."/>
            <person name="Endo A."/>
        </authorList>
    </citation>
    <scope>NUCLEOTIDE SEQUENCE</scope>
    <source>
        <strain evidence="8">JCM 17207</strain>
    </source>
</reference>
<keyword evidence="3 7" id="KW-0375">Hydrogen ion transport</keyword>
<keyword evidence="6 7" id="KW-0066">ATP synthesis</keyword>
<dbReference type="HAMAP" id="MF_01416">
    <property type="entry name" value="ATP_synth_delta_bact"/>
    <property type="match status" value="1"/>
</dbReference>
<evidence type="ECO:0000256" key="3">
    <source>
        <dbReference type="ARBA" id="ARBA00022781"/>
    </source>
</evidence>
<evidence type="ECO:0000313" key="8">
    <source>
        <dbReference type="EMBL" id="GJN64794.1"/>
    </source>
</evidence>
<dbReference type="GO" id="GO:0005886">
    <property type="term" value="C:plasma membrane"/>
    <property type="evidence" value="ECO:0007669"/>
    <property type="project" value="UniProtKB-SubCell"/>
</dbReference>
<dbReference type="Proteomes" id="UP001055185">
    <property type="component" value="Unassembled WGS sequence"/>
</dbReference>
<dbReference type="GO" id="GO:0046933">
    <property type="term" value="F:proton-transporting ATP synthase activity, rotational mechanism"/>
    <property type="evidence" value="ECO:0007669"/>
    <property type="project" value="UniProtKB-UniRule"/>
</dbReference>
<keyword evidence="7" id="KW-1003">Cell membrane</keyword>
<comment type="subcellular location">
    <subcellularLocation>
        <location evidence="7">Cell membrane</location>
        <topology evidence="7">Peripheral membrane protein</topology>
    </subcellularLocation>
    <subcellularLocation>
        <location evidence="1">Membrane</location>
    </subcellularLocation>
</comment>
<proteinExistence type="inferred from homology"/>